<evidence type="ECO:0000313" key="1">
    <source>
        <dbReference type="EMBL" id="WRQ87873.1"/>
    </source>
</evidence>
<proteinExistence type="predicted"/>
<dbReference type="RefSeq" id="WP_221029085.1">
    <property type="nucleotide sequence ID" value="NZ_CP139781.1"/>
</dbReference>
<protein>
    <submittedName>
        <fullName evidence="1">Class I mannose-6-phosphate isomerase</fullName>
    </submittedName>
</protein>
<dbReference type="InterPro" id="IPR014710">
    <property type="entry name" value="RmlC-like_jellyroll"/>
</dbReference>
<dbReference type="GO" id="GO:0016853">
    <property type="term" value="F:isomerase activity"/>
    <property type="evidence" value="ECO:0007669"/>
    <property type="project" value="UniProtKB-KW"/>
</dbReference>
<accession>A0ABZ1C8S4</accession>
<gene>
    <name evidence="1" type="ORF">K1X11_000530</name>
</gene>
<sequence>MPPADSIVLLPPNRVWRSYTGGATLDRIAGARTPADSHLAEDWIGSVTLARNPGRDLPREGVSQVTYAGESVDFADLIASDPDYFLGAAHVARYGPAPMLLVKFLDSATRLHFQCHPPRAFARQHLDSPSGKTEAYHILGVRDGVDDPYIYVGFQRPPTPAQLRDWIERQDMAALTACFDKVPVAPGQTYLIPGGVPHALGEGIFMVEIQEPSDLVARLEFVRDGYVLPEAARFMGRDVDFALSFVDFNAYPLVDGESPFRCRPSQCRVLGPHSWQETLIGPDRTDCFRVCRTVLHEPVTKSEPTCAICTVTRGTVHLHHAGRRHTVRCHESFFLPAGIDALDLLPEDSAELLECFPAN</sequence>
<dbReference type="Proteomes" id="UP000738431">
    <property type="component" value="Chromosome"/>
</dbReference>
<dbReference type="SUPFAM" id="SSF51182">
    <property type="entry name" value="RmlC-like cupins"/>
    <property type="match status" value="1"/>
</dbReference>
<evidence type="ECO:0000313" key="2">
    <source>
        <dbReference type="Proteomes" id="UP000738431"/>
    </source>
</evidence>
<dbReference type="EMBL" id="CP139781">
    <property type="protein sequence ID" value="WRQ87873.1"/>
    <property type="molecule type" value="Genomic_DNA"/>
</dbReference>
<name>A0ABZ1C8S4_9BACT</name>
<keyword evidence="1" id="KW-0413">Isomerase</keyword>
<reference evidence="1 2" key="1">
    <citation type="submission" date="2023-12" db="EMBL/GenBank/DDBJ databases">
        <title>Description of an unclassified Opitutus bacterium of Verrucomicrobiota.</title>
        <authorList>
            <person name="Zhang D.-F."/>
        </authorList>
    </citation>
    <scope>NUCLEOTIDE SEQUENCE [LARGE SCALE GENOMIC DNA]</scope>
    <source>
        <strain evidence="1 2">WL0086</strain>
    </source>
</reference>
<dbReference type="Gene3D" id="2.60.120.10">
    <property type="entry name" value="Jelly Rolls"/>
    <property type="match status" value="1"/>
</dbReference>
<dbReference type="CDD" id="cd07010">
    <property type="entry name" value="cupin_PMI_type_I_N_bac"/>
    <property type="match status" value="1"/>
</dbReference>
<dbReference type="InterPro" id="IPR011051">
    <property type="entry name" value="RmlC_Cupin_sf"/>
</dbReference>
<organism evidence="1 2">
    <name type="scientific">Actomonas aquatica</name>
    <dbReference type="NCBI Taxonomy" id="2866162"/>
    <lineage>
        <taxon>Bacteria</taxon>
        <taxon>Pseudomonadati</taxon>
        <taxon>Verrucomicrobiota</taxon>
        <taxon>Opitutia</taxon>
        <taxon>Opitutales</taxon>
        <taxon>Opitutaceae</taxon>
        <taxon>Actomonas</taxon>
    </lineage>
</organism>
<keyword evidence="2" id="KW-1185">Reference proteome</keyword>